<dbReference type="PANTHER" id="PTHR44137:SF16">
    <property type="entry name" value="OS03G0837400 PROTEIN"/>
    <property type="match status" value="1"/>
</dbReference>
<dbReference type="Pfam" id="PF00226">
    <property type="entry name" value="DnaJ"/>
    <property type="match status" value="4"/>
</dbReference>
<dbReference type="Gene3D" id="1.10.287.110">
    <property type="entry name" value="DnaJ domain"/>
    <property type="match status" value="4"/>
</dbReference>
<protein>
    <recommendedName>
        <fullName evidence="2">J domain-containing protein</fullName>
    </recommendedName>
</protein>
<feature type="region of interest" description="Disordered" evidence="1">
    <location>
        <begin position="353"/>
        <end position="379"/>
    </location>
</feature>
<dbReference type="AlphaFoldDB" id="A0A0D9ZFI2"/>
<dbReference type="InterPro" id="IPR001623">
    <property type="entry name" value="DnaJ_domain"/>
</dbReference>
<accession>A0A0D9ZFI2</accession>
<evidence type="ECO:0000313" key="3">
    <source>
        <dbReference type="EnsemblPlants" id="OGLUM03G40080.1"/>
    </source>
</evidence>
<name>A0A0D9ZFI2_9ORYZ</name>
<evidence type="ECO:0000259" key="2">
    <source>
        <dbReference type="PROSITE" id="PS50076"/>
    </source>
</evidence>
<feature type="region of interest" description="Disordered" evidence="1">
    <location>
        <begin position="418"/>
        <end position="454"/>
    </location>
</feature>
<feature type="domain" description="J" evidence="2">
    <location>
        <begin position="810"/>
        <end position="879"/>
    </location>
</feature>
<evidence type="ECO:0000256" key="1">
    <source>
        <dbReference type="SAM" id="MobiDB-lite"/>
    </source>
</evidence>
<feature type="domain" description="J" evidence="2">
    <location>
        <begin position="281"/>
        <end position="350"/>
    </location>
</feature>
<dbReference type="PANTHER" id="PTHR44137">
    <property type="entry name" value="BNAC03G44070D PROTEIN"/>
    <property type="match status" value="1"/>
</dbReference>
<feature type="domain" description="J" evidence="2">
    <location>
        <begin position="559"/>
        <end position="630"/>
    </location>
</feature>
<evidence type="ECO:0000313" key="4">
    <source>
        <dbReference type="Proteomes" id="UP000026961"/>
    </source>
</evidence>
<dbReference type="CDD" id="cd06257">
    <property type="entry name" value="DnaJ"/>
    <property type="match status" value="4"/>
</dbReference>
<dbReference type="Gramene" id="OGLUM03G40080.1">
    <property type="protein sequence ID" value="OGLUM03G40080.1"/>
    <property type="gene ID" value="OGLUM03G40080"/>
</dbReference>
<dbReference type="PROSITE" id="PS50076">
    <property type="entry name" value="DNAJ_2"/>
    <property type="match status" value="4"/>
</dbReference>
<dbReference type="GO" id="GO:0005783">
    <property type="term" value="C:endoplasmic reticulum"/>
    <property type="evidence" value="ECO:0007669"/>
    <property type="project" value="UniProtKB-ARBA"/>
</dbReference>
<dbReference type="EnsemblPlants" id="OGLUM03G40080.1">
    <property type="protein sequence ID" value="OGLUM03G40080.1"/>
    <property type="gene ID" value="OGLUM03G40080"/>
</dbReference>
<dbReference type="SMART" id="SM00271">
    <property type="entry name" value="DnaJ"/>
    <property type="match status" value="4"/>
</dbReference>
<dbReference type="SUPFAM" id="SSF46565">
    <property type="entry name" value="Chaperone J-domain"/>
    <property type="match status" value="4"/>
</dbReference>
<proteinExistence type="predicted"/>
<dbReference type="HOGENOM" id="CLU_262170_0_0_1"/>
<keyword evidence="4" id="KW-1185">Reference proteome</keyword>
<dbReference type="InterPro" id="IPR036869">
    <property type="entry name" value="J_dom_sf"/>
</dbReference>
<sequence>MATTHGEEAAGKAYKLAEDRFLVKDIAGALRAAREARRLFRSLPGLANAITAYEVHAAAATSRAGGRNWYAVLAVGDRSAKTSSGGGGVTHESLKRQYHRLCLVVHPDKNRSAAAAGAFRLLQKAWDELSLRHPPRAAAAAAAPGQARPSGTRTVQCPHCGCSFVALFGDLLLSGVQCVHCKQQATTPLAPGLFGNSQQCNSRLVRVYLATSSSPMATGRDTEEAYELAENRFLANDIAGALRVAREAQRLIYPAALPAGLANAVAAYEVHHAASRSDGGRWYAVLAVGDPSAPTTSSGINGAVITHKSLKQQYRRLCLVLHPDKNSSAAADGAFKLLQEAWGELFLLHPPGSGATPVSWSSPPPPAAAEAPEWKAPRQAKPRRRAMRCPHCGCSFVAVVSDAVSGVNCLDCNRWVSTSSQSGPAPSPPPKPPPPPPPHQRETPSPSPPPQPQFPCPGNCSRCGAKFTATVSIGTLRASIDHSLRCNPSPMATGRNDEEEAEKAYELAENRFRANDIAGALHAAREARRLFPPLPGVASAVAAYEVHHAAASRADAGDKWYAILAVGDDSSATTSSGTNGAAAVITHEDLKHQYHRLCLLLHPDKNAAAAAEGAFKLLREAWDNLSLLHPPGSPASPPVSCPPPPPPPPPGPRRISCRKCRGSFFTVVGDGVSGVNCVHCNRWVSLFPCPARCARCGVRFTETVSTGTRLLRCAACERSSYVFPKLQLILFASIDHASPMATPGRVEELAAENAYKLAENRFLADDITGALRAARAAQRVFPALPGLANAIAAYEVHAAATTSRANGGGKWYAILAVGDDSATTSTGISGAAVITHESLKQQYRRLCLVLHPDKNSSAAAEGAFKLLRAAWDKLSLLHPPGSAAAPVSCSPPPATAQPPDWMPRQPGPHRRTMFCPNCRCSFATVVDDGVSGVNCVNCNHWVSTLWQTGRAPPPQQQQQSSSRFPCPTPCPGCDAKFTGTVSIGKHLLPCRACNKCFLVFVKSPNEAYAWIPTPKEKMPYTWWSEYWARHPEMAAAASRRRGAAADEEGPARRQGEAPMVIYCKRCDREFVREPDEFGVTCRWCRRPTAVGEKEAIVSDDESAAAATAEAGDVPFASMVCAGKWHLRCKTCSKYTMVDVQGPDMATCSR</sequence>
<feature type="domain" description="J" evidence="2">
    <location>
        <begin position="68"/>
        <end position="134"/>
    </location>
</feature>
<organism evidence="3">
    <name type="scientific">Oryza glumipatula</name>
    <dbReference type="NCBI Taxonomy" id="40148"/>
    <lineage>
        <taxon>Eukaryota</taxon>
        <taxon>Viridiplantae</taxon>
        <taxon>Streptophyta</taxon>
        <taxon>Embryophyta</taxon>
        <taxon>Tracheophyta</taxon>
        <taxon>Spermatophyta</taxon>
        <taxon>Magnoliopsida</taxon>
        <taxon>Liliopsida</taxon>
        <taxon>Poales</taxon>
        <taxon>Poaceae</taxon>
        <taxon>BOP clade</taxon>
        <taxon>Oryzoideae</taxon>
        <taxon>Oryzeae</taxon>
        <taxon>Oryzinae</taxon>
        <taxon>Oryza</taxon>
    </lineage>
</organism>
<reference evidence="3" key="1">
    <citation type="submission" date="2015-04" db="UniProtKB">
        <authorList>
            <consortium name="EnsemblPlants"/>
        </authorList>
    </citation>
    <scope>IDENTIFICATION</scope>
</reference>
<feature type="compositionally biased region" description="Pro residues" evidence="1">
    <location>
        <begin position="425"/>
        <end position="438"/>
    </location>
</feature>
<reference evidence="3" key="2">
    <citation type="submission" date="2018-05" db="EMBL/GenBank/DDBJ databases">
        <title>OgluRS3 (Oryza glumaepatula Reference Sequence Version 3).</title>
        <authorList>
            <person name="Zhang J."/>
            <person name="Kudrna D."/>
            <person name="Lee S."/>
            <person name="Talag J."/>
            <person name="Welchert J."/>
            <person name="Wing R.A."/>
        </authorList>
    </citation>
    <scope>NUCLEOTIDE SEQUENCE [LARGE SCALE GENOMIC DNA]</scope>
</reference>
<dbReference type="Proteomes" id="UP000026961">
    <property type="component" value="Chromosome 3"/>
</dbReference>
<feature type="region of interest" description="Disordered" evidence="1">
    <location>
        <begin position="633"/>
        <end position="652"/>
    </location>
</feature>
<feature type="compositionally biased region" description="Pro residues" evidence="1">
    <location>
        <begin position="445"/>
        <end position="454"/>
    </location>
</feature>